<evidence type="ECO:0000256" key="4">
    <source>
        <dbReference type="ARBA" id="ARBA00011233"/>
    </source>
</evidence>
<sequence length="226" mass="24552">MEFTEEIRNRFMKVSPAAIGHHIAGGFMKAEIKPVTDEMKVVGPAYTVRLTERDSSALYYALQKAPKGSVIVVDRSGDHTFACVGEFLAEMAKGCGMAGIVVDGPATDKLALKNSSFPVFCTGFSPVTSIVTGTSGEVGIDIECGGAVVRTGDIILGDADGVIVVPENFMPYLEDAEKKEAAEVKRREELRKGMIYDKREDFDVVKFFEYGVNQAISEVKKNECGY</sequence>
<keyword evidence="12" id="KW-0460">Magnesium</keyword>
<comment type="similarity">
    <text evidence="3">Belongs to the class II aldolase/RraA-like family.</text>
</comment>
<evidence type="ECO:0000313" key="14">
    <source>
        <dbReference type="Proteomes" id="UP000824250"/>
    </source>
</evidence>
<dbReference type="GO" id="GO:0046872">
    <property type="term" value="F:metal ion binding"/>
    <property type="evidence" value="ECO:0007669"/>
    <property type="project" value="UniProtKB-KW"/>
</dbReference>
<dbReference type="SUPFAM" id="SSF89562">
    <property type="entry name" value="RraA-like"/>
    <property type="match status" value="1"/>
</dbReference>
<evidence type="ECO:0000256" key="8">
    <source>
        <dbReference type="ARBA" id="ARBA00025046"/>
    </source>
</evidence>
<evidence type="ECO:0000256" key="3">
    <source>
        <dbReference type="ARBA" id="ARBA00008621"/>
    </source>
</evidence>
<dbReference type="EC" id="4.1.3.17" evidence="5"/>
<dbReference type="PANTHER" id="PTHR33254:SF16">
    <property type="entry name" value="BLR3842 PROTEIN"/>
    <property type="match status" value="1"/>
</dbReference>
<protein>
    <recommendedName>
        <fullName evidence="7">Putative 4-hydroxy-4-methyl-2-oxoglutarate aldolase</fullName>
        <ecNumber evidence="6">4.1.1.112</ecNumber>
        <ecNumber evidence="5">4.1.3.17</ecNumber>
    </recommendedName>
    <alternativeName>
        <fullName evidence="10">Oxaloacetate decarboxylase</fullName>
    </alternativeName>
    <alternativeName>
        <fullName evidence="9">RraA-like protein</fullName>
    </alternativeName>
</protein>
<accession>A0A9D1A7G2</accession>
<gene>
    <name evidence="13" type="ORF">IAB28_10485</name>
</gene>
<comment type="catalytic activity">
    <reaction evidence="11">
        <text>oxaloacetate + H(+) = pyruvate + CO2</text>
        <dbReference type="Rhea" id="RHEA:15641"/>
        <dbReference type="ChEBI" id="CHEBI:15361"/>
        <dbReference type="ChEBI" id="CHEBI:15378"/>
        <dbReference type="ChEBI" id="CHEBI:16452"/>
        <dbReference type="ChEBI" id="CHEBI:16526"/>
        <dbReference type="EC" id="4.1.1.112"/>
    </reaction>
</comment>
<feature type="binding site" evidence="12">
    <location>
        <position position="108"/>
    </location>
    <ligand>
        <name>Mg(2+)</name>
        <dbReference type="ChEBI" id="CHEBI:18420"/>
    </ligand>
</feature>
<dbReference type="GO" id="GO:0047443">
    <property type="term" value="F:4-hydroxy-4-methyl-2-oxoglutarate aldolase activity"/>
    <property type="evidence" value="ECO:0007669"/>
    <property type="project" value="UniProtKB-EC"/>
</dbReference>
<evidence type="ECO:0000313" key="13">
    <source>
        <dbReference type="EMBL" id="HIR06370.1"/>
    </source>
</evidence>
<evidence type="ECO:0000256" key="12">
    <source>
        <dbReference type="PIRSR" id="PIRSR605493-1"/>
    </source>
</evidence>
<evidence type="ECO:0000256" key="1">
    <source>
        <dbReference type="ARBA" id="ARBA00001342"/>
    </source>
</evidence>
<dbReference type="InterPro" id="IPR005493">
    <property type="entry name" value="RraA/RraA-like"/>
</dbReference>
<keyword evidence="12" id="KW-0479">Metal-binding</keyword>
<evidence type="ECO:0000256" key="5">
    <source>
        <dbReference type="ARBA" id="ARBA00012213"/>
    </source>
</evidence>
<dbReference type="Proteomes" id="UP000824250">
    <property type="component" value="Unassembled WGS sequence"/>
</dbReference>
<evidence type="ECO:0000256" key="2">
    <source>
        <dbReference type="ARBA" id="ARBA00001968"/>
    </source>
</evidence>
<comment type="caution">
    <text evidence="13">The sequence shown here is derived from an EMBL/GenBank/DDBJ whole genome shotgun (WGS) entry which is preliminary data.</text>
</comment>
<name>A0A9D1A7G2_9FIRM</name>
<dbReference type="CDD" id="cd16841">
    <property type="entry name" value="RraA_family"/>
    <property type="match status" value="1"/>
</dbReference>
<comment type="cofactor">
    <cofactor evidence="2">
        <name>a divalent metal cation</name>
        <dbReference type="ChEBI" id="CHEBI:60240"/>
    </cofactor>
</comment>
<dbReference type="Gene3D" id="3.50.30.40">
    <property type="entry name" value="Ribonuclease E inhibitor RraA/RraA-like"/>
    <property type="match status" value="1"/>
</dbReference>
<comment type="function">
    <text evidence="8">Catalyzes the aldol cleavage of 4-hydroxy-4-methyl-2-oxoglutarate (HMG) into 2 molecules of pyruvate. Also contains a secondary oxaloacetate (OAA) decarboxylase activity due to the common pyruvate enolate transition state formed following C-C bond cleavage in the retro-aldol and decarboxylation reactions.</text>
</comment>
<evidence type="ECO:0000256" key="10">
    <source>
        <dbReference type="ARBA" id="ARBA00032305"/>
    </source>
</evidence>
<comment type="cofactor">
    <cofactor evidence="12">
        <name>Mg(2+)</name>
        <dbReference type="ChEBI" id="CHEBI:18420"/>
    </cofactor>
</comment>
<dbReference type="InterPro" id="IPR036704">
    <property type="entry name" value="RraA/RraA-like_sf"/>
</dbReference>
<comment type="subunit">
    <text evidence="4">Homotrimer.</text>
</comment>
<reference evidence="13" key="1">
    <citation type="submission" date="2020-10" db="EMBL/GenBank/DDBJ databases">
        <authorList>
            <person name="Gilroy R."/>
        </authorList>
    </citation>
    <scope>NUCLEOTIDE SEQUENCE</scope>
    <source>
        <strain evidence="13">CHK180-2868</strain>
    </source>
</reference>
<dbReference type="AlphaFoldDB" id="A0A9D1A7G2"/>
<feature type="binding site" evidence="12">
    <location>
        <begin position="85"/>
        <end position="88"/>
    </location>
    <ligand>
        <name>substrate</name>
    </ligand>
</feature>
<dbReference type="GO" id="GO:0008948">
    <property type="term" value="F:oxaloacetate decarboxylase activity"/>
    <property type="evidence" value="ECO:0007669"/>
    <property type="project" value="UniProtKB-EC"/>
</dbReference>
<proteinExistence type="inferred from homology"/>
<comment type="catalytic activity">
    <reaction evidence="1">
        <text>4-hydroxy-4-methyl-2-oxoglutarate = 2 pyruvate</text>
        <dbReference type="Rhea" id="RHEA:22748"/>
        <dbReference type="ChEBI" id="CHEBI:15361"/>
        <dbReference type="ChEBI" id="CHEBI:58276"/>
        <dbReference type="EC" id="4.1.3.17"/>
    </reaction>
</comment>
<evidence type="ECO:0000256" key="9">
    <source>
        <dbReference type="ARBA" id="ARBA00030169"/>
    </source>
</evidence>
<organism evidence="13 14">
    <name type="scientific">Candidatus Copromonas faecavium</name>
    <name type="common">nom. illeg.</name>
    <dbReference type="NCBI Taxonomy" id="2840740"/>
    <lineage>
        <taxon>Bacteria</taxon>
        <taxon>Bacillati</taxon>
        <taxon>Bacillota</taxon>
        <taxon>Clostridia</taxon>
        <taxon>Lachnospirales</taxon>
        <taxon>Lachnospiraceae</taxon>
        <taxon>Candidatus Copromonas (nom. illeg.)</taxon>
    </lineage>
</organism>
<evidence type="ECO:0000256" key="7">
    <source>
        <dbReference type="ARBA" id="ARBA00016549"/>
    </source>
</evidence>
<evidence type="ECO:0000256" key="6">
    <source>
        <dbReference type="ARBA" id="ARBA00012947"/>
    </source>
</evidence>
<reference evidence="13" key="2">
    <citation type="journal article" date="2021" name="PeerJ">
        <title>Extensive microbial diversity within the chicken gut microbiome revealed by metagenomics and culture.</title>
        <authorList>
            <person name="Gilroy R."/>
            <person name="Ravi A."/>
            <person name="Getino M."/>
            <person name="Pursley I."/>
            <person name="Horton D.L."/>
            <person name="Alikhan N.F."/>
            <person name="Baker D."/>
            <person name="Gharbi K."/>
            <person name="Hall N."/>
            <person name="Watson M."/>
            <person name="Adriaenssens E.M."/>
            <person name="Foster-Nyarko E."/>
            <person name="Jarju S."/>
            <person name="Secka A."/>
            <person name="Antonio M."/>
            <person name="Oren A."/>
            <person name="Chaudhuri R.R."/>
            <person name="La Ragione R."/>
            <person name="Hildebrand F."/>
            <person name="Pallen M.J."/>
        </authorList>
    </citation>
    <scope>NUCLEOTIDE SEQUENCE</scope>
    <source>
        <strain evidence="13">CHK180-2868</strain>
    </source>
</reference>
<dbReference type="EC" id="4.1.1.112" evidence="6"/>
<dbReference type="Pfam" id="PF03737">
    <property type="entry name" value="RraA-like"/>
    <property type="match status" value="1"/>
</dbReference>
<dbReference type="EMBL" id="DVGC01000059">
    <property type="protein sequence ID" value="HIR06370.1"/>
    <property type="molecule type" value="Genomic_DNA"/>
</dbReference>
<dbReference type="PANTHER" id="PTHR33254">
    <property type="entry name" value="4-HYDROXY-4-METHYL-2-OXOGLUTARATE ALDOLASE 3-RELATED"/>
    <property type="match status" value="1"/>
</dbReference>
<evidence type="ECO:0000256" key="11">
    <source>
        <dbReference type="ARBA" id="ARBA00047973"/>
    </source>
</evidence>